<dbReference type="Pfam" id="PF20152">
    <property type="entry name" value="DUF6534"/>
    <property type="match status" value="1"/>
</dbReference>
<keyword evidence="5" id="KW-1185">Reference proteome</keyword>
<sequence>MAHDPTTLDDTIGAFELGVFADAILFGILCLQCYIFLHNNARASSLMRWSIWALWILNTGHLICGMHVTYWYTVTQFGNVLEVFEHQPRSSGIMTIFGYCSNLIVQIWFVFRIWILSERNRRLVGILGFLVGATYIIAMTFALISTIPSSLTETEAGIAKINWFIYLLHAMDILTNLLLTGVLCFCLWRAKMTTIYKTKSIVEWTLIYSVNTGLLAMLIPCTTIILRLTRPNDLVFFAVYVPYSALYSNSLLGSLNARDWIRHDEPAPIYLSDFESTASAAPHRATFHRGQTTTRSSTARAPSAHGLEKPDACKAADTHPWAAQATAPLTVKVEAETHTDLVKFADSSTSFSAC</sequence>
<name>A0A9P3G6D4_9APHY</name>
<evidence type="ECO:0000256" key="2">
    <source>
        <dbReference type="SAM" id="Phobius"/>
    </source>
</evidence>
<feature type="transmembrane region" description="Helical" evidence="2">
    <location>
        <begin position="12"/>
        <end position="37"/>
    </location>
</feature>
<accession>A0A9P3G6D4</accession>
<feature type="transmembrane region" description="Helical" evidence="2">
    <location>
        <begin position="234"/>
        <end position="252"/>
    </location>
</feature>
<keyword evidence="2" id="KW-0812">Transmembrane</keyword>
<dbReference type="EMBL" id="BPQB01000011">
    <property type="protein sequence ID" value="GJE89093.1"/>
    <property type="molecule type" value="Genomic_DNA"/>
</dbReference>
<evidence type="ECO:0000313" key="4">
    <source>
        <dbReference type="EMBL" id="GJE89093.1"/>
    </source>
</evidence>
<feature type="compositionally biased region" description="Low complexity" evidence="1">
    <location>
        <begin position="292"/>
        <end position="301"/>
    </location>
</feature>
<feature type="transmembrane region" description="Helical" evidence="2">
    <location>
        <begin position="164"/>
        <end position="188"/>
    </location>
</feature>
<reference evidence="4 5" key="1">
    <citation type="submission" date="2021-08" db="EMBL/GenBank/DDBJ databases">
        <title>Draft Genome Sequence of Phanerochaete sordida strain YK-624.</title>
        <authorList>
            <person name="Mori T."/>
            <person name="Dohra H."/>
            <person name="Suzuki T."/>
            <person name="Kawagishi H."/>
            <person name="Hirai H."/>
        </authorList>
    </citation>
    <scope>NUCLEOTIDE SEQUENCE [LARGE SCALE GENOMIC DNA]</scope>
    <source>
        <strain evidence="4 5">YK-624</strain>
    </source>
</reference>
<organism evidence="4 5">
    <name type="scientific">Phanerochaete sordida</name>
    <dbReference type="NCBI Taxonomy" id="48140"/>
    <lineage>
        <taxon>Eukaryota</taxon>
        <taxon>Fungi</taxon>
        <taxon>Dikarya</taxon>
        <taxon>Basidiomycota</taxon>
        <taxon>Agaricomycotina</taxon>
        <taxon>Agaricomycetes</taxon>
        <taxon>Polyporales</taxon>
        <taxon>Phanerochaetaceae</taxon>
        <taxon>Phanerochaete</taxon>
    </lineage>
</organism>
<dbReference type="PANTHER" id="PTHR40465">
    <property type="entry name" value="CHROMOSOME 1, WHOLE GENOME SHOTGUN SEQUENCE"/>
    <property type="match status" value="1"/>
</dbReference>
<dbReference type="InterPro" id="IPR045339">
    <property type="entry name" value="DUF6534"/>
</dbReference>
<dbReference type="OrthoDB" id="2756378at2759"/>
<dbReference type="Proteomes" id="UP000703269">
    <property type="component" value="Unassembled WGS sequence"/>
</dbReference>
<feature type="transmembrane region" description="Helical" evidence="2">
    <location>
        <begin position="208"/>
        <end position="228"/>
    </location>
</feature>
<feature type="region of interest" description="Disordered" evidence="1">
    <location>
        <begin position="285"/>
        <end position="311"/>
    </location>
</feature>
<feature type="transmembrane region" description="Helical" evidence="2">
    <location>
        <begin position="123"/>
        <end position="144"/>
    </location>
</feature>
<comment type="caution">
    <text evidence="4">The sequence shown here is derived from an EMBL/GenBank/DDBJ whole genome shotgun (WGS) entry which is preliminary data.</text>
</comment>
<keyword evidence="2" id="KW-1133">Transmembrane helix</keyword>
<keyword evidence="2" id="KW-0472">Membrane</keyword>
<dbReference type="AlphaFoldDB" id="A0A9P3G6D4"/>
<gene>
    <name evidence="4" type="ORF">PsYK624_051850</name>
</gene>
<dbReference type="PANTHER" id="PTHR40465:SF1">
    <property type="entry name" value="DUF6534 DOMAIN-CONTAINING PROTEIN"/>
    <property type="match status" value="1"/>
</dbReference>
<evidence type="ECO:0000313" key="5">
    <source>
        <dbReference type="Proteomes" id="UP000703269"/>
    </source>
</evidence>
<feature type="transmembrane region" description="Helical" evidence="2">
    <location>
        <begin position="49"/>
        <end position="72"/>
    </location>
</feature>
<proteinExistence type="predicted"/>
<evidence type="ECO:0000256" key="1">
    <source>
        <dbReference type="SAM" id="MobiDB-lite"/>
    </source>
</evidence>
<protein>
    <recommendedName>
        <fullName evidence="3">DUF6534 domain-containing protein</fullName>
    </recommendedName>
</protein>
<evidence type="ECO:0000259" key="3">
    <source>
        <dbReference type="Pfam" id="PF20152"/>
    </source>
</evidence>
<feature type="domain" description="DUF6534" evidence="3">
    <location>
        <begin position="173"/>
        <end position="259"/>
    </location>
</feature>
<feature type="transmembrane region" description="Helical" evidence="2">
    <location>
        <begin position="92"/>
        <end position="111"/>
    </location>
</feature>